<organism evidence="6 7">
    <name type="scientific">Nocardioides mesophilus</name>
    <dbReference type="NCBI Taxonomy" id="433659"/>
    <lineage>
        <taxon>Bacteria</taxon>
        <taxon>Bacillati</taxon>
        <taxon>Actinomycetota</taxon>
        <taxon>Actinomycetes</taxon>
        <taxon>Propionibacteriales</taxon>
        <taxon>Nocardioidaceae</taxon>
        <taxon>Nocardioides</taxon>
    </lineage>
</organism>
<dbReference type="KEGG" id="nmes:H9L09_02465"/>
<evidence type="ECO:0000256" key="4">
    <source>
        <dbReference type="ARBA" id="ARBA00023136"/>
    </source>
</evidence>
<evidence type="ECO:0000256" key="5">
    <source>
        <dbReference type="SAM" id="Phobius"/>
    </source>
</evidence>
<feature type="transmembrane region" description="Helical" evidence="5">
    <location>
        <begin position="56"/>
        <end position="78"/>
    </location>
</feature>
<dbReference type="EMBL" id="CP060713">
    <property type="protein sequence ID" value="QNN54784.1"/>
    <property type="molecule type" value="Genomic_DNA"/>
</dbReference>
<sequence>MSPSEERNWALAAHVGSFVAAWFAFGFIAPLIVLLVKGKDSAYVRRHSVESLNFQLSVLIYAAAATLLTLVTLGIAAIVVVPVAIVAAIGYVVVVVLASIRAANGEDYRYPLTLRLVS</sequence>
<dbReference type="Pfam" id="PF09685">
    <property type="entry name" value="MamF_MmsF"/>
    <property type="match status" value="1"/>
</dbReference>
<dbReference type="AlphaFoldDB" id="A0A7G9RGQ9"/>
<evidence type="ECO:0000256" key="1">
    <source>
        <dbReference type="ARBA" id="ARBA00004141"/>
    </source>
</evidence>
<evidence type="ECO:0000313" key="7">
    <source>
        <dbReference type="Proteomes" id="UP000515947"/>
    </source>
</evidence>
<keyword evidence="4 5" id="KW-0472">Membrane</keyword>
<dbReference type="Proteomes" id="UP000515947">
    <property type="component" value="Chromosome"/>
</dbReference>
<protein>
    <submittedName>
        <fullName evidence="6">DUF4870 domain-containing protein</fullName>
    </submittedName>
</protein>
<reference evidence="6 7" key="1">
    <citation type="submission" date="2020-08" db="EMBL/GenBank/DDBJ databases">
        <title>Genome sequence of Nocardioides mesophilus KACC 16243T.</title>
        <authorList>
            <person name="Hyun D.-W."/>
            <person name="Bae J.-W."/>
        </authorList>
    </citation>
    <scope>NUCLEOTIDE SEQUENCE [LARGE SCALE GENOMIC DNA]</scope>
    <source>
        <strain evidence="6 7">KACC 16243</strain>
    </source>
</reference>
<feature type="transmembrane region" description="Helical" evidence="5">
    <location>
        <begin position="12"/>
        <end position="36"/>
    </location>
</feature>
<name>A0A7G9RGQ9_9ACTN</name>
<keyword evidence="3 5" id="KW-1133">Transmembrane helix</keyword>
<accession>A0A7G9RGQ9</accession>
<evidence type="ECO:0000256" key="2">
    <source>
        <dbReference type="ARBA" id="ARBA00022692"/>
    </source>
</evidence>
<proteinExistence type="predicted"/>
<feature type="transmembrane region" description="Helical" evidence="5">
    <location>
        <begin position="84"/>
        <end position="103"/>
    </location>
</feature>
<comment type="subcellular location">
    <subcellularLocation>
        <location evidence="1">Membrane</location>
        <topology evidence="1">Multi-pass membrane protein</topology>
    </subcellularLocation>
</comment>
<dbReference type="InterPro" id="IPR019109">
    <property type="entry name" value="MamF_MmsF"/>
</dbReference>
<evidence type="ECO:0000313" key="6">
    <source>
        <dbReference type="EMBL" id="QNN54784.1"/>
    </source>
</evidence>
<keyword evidence="7" id="KW-1185">Reference proteome</keyword>
<evidence type="ECO:0000256" key="3">
    <source>
        <dbReference type="ARBA" id="ARBA00022989"/>
    </source>
</evidence>
<gene>
    <name evidence="6" type="ORF">H9L09_02465</name>
</gene>
<keyword evidence="2 5" id="KW-0812">Transmembrane</keyword>